<dbReference type="AlphaFoldDB" id="A0A7X8TLL7"/>
<dbReference type="EMBL" id="JABAHY010000018">
    <property type="protein sequence ID" value="NLS10953.1"/>
    <property type="molecule type" value="Genomic_DNA"/>
</dbReference>
<sequence>MRESRFWMLMEDEFGTNYAHVLAGQLVLSKYQLTAKEALTAGVPTRDVWEAVCDQQDVPESRRLGRDIPPKP</sequence>
<reference evidence="1 2" key="1">
    <citation type="submission" date="2020-04" db="EMBL/GenBank/DDBJ databases">
        <title>Nesterenkonia sp. nov., isolated from marine sediment.</title>
        <authorList>
            <person name="Zhang G."/>
        </authorList>
    </citation>
    <scope>NUCLEOTIDE SEQUENCE [LARGE SCALE GENOMIC DNA]</scope>
    <source>
        <strain evidence="1 2">MY13</strain>
    </source>
</reference>
<evidence type="ECO:0000313" key="1">
    <source>
        <dbReference type="EMBL" id="NLS10953.1"/>
    </source>
</evidence>
<gene>
    <name evidence="1" type="ORF">HGQ17_13305</name>
</gene>
<dbReference type="RefSeq" id="WP_168888439.1">
    <property type="nucleotide sequence ID" value="NZ_JABAHY010000018.1"/>
</dbReference>
<dbReference type="Pfam" id="PF11248">
    <property type="entry name" value="DUF3046"/>
    <property type="match status" value="1"/>
</dbReference>
<proteinExistence type="predicted"/>
<keyword evidence="2" id="KW-1185">Reference proteome</keyword>
<name>A0A7X8TLL7_9MICC</name>
<accession>A0A7X8TLL7</accession>
<dbReference type="InterPro" id="IPR021408">
    <property type="entry name" value="DUF3046"/>
</dbReference>
<dbReference type="Proteomes" id="UP000523139">
    <property type="component" value="Unassembled WGS sequence"/>
</dbReference>
<comment type="caution">
    <text evidence="1">The sequence shown here is derived from an EMBL/GenBank/DDBJ whole genome shotgun (WGS) entry which is preliminary data.</text>
</comment>
<evidence type="ECO:0000313" key="2">
    <source>
        <dbReference type="Proteomes" id="UP000523139"/>
    </source>
</evidence>
<protein>
    <submittedName>
        <fullName evidence="1">DUF3046 domain-containing protein</fullName>
    </submittedName>
</protein>
<organism evidence="1 2">
    <name type="scientific">Nesterenkonia sedimenti</name>
    <dbReference type="NCBI Taxonomy" id="1463632"/>
    <lineage>
        <taxon>Bacteria</taxon>
        <taxon>Bacillati</taxon>
        <taxon>Actinomycetota</taxon>
        <taxon>Actinomycetes</taxon>
        <taxon>Micrococcales</taxon>
        <taxon>Micrococcaceae</taxon>
        <taxon>Nesterenkonia</taxon>
    </lineage>
</organism>